<organism evidence="1">
    <name type="scientific">Paenibacillus sp. BIHB 4019</name>
    <dbReference type="NCBI Taxonomy" id="1870819"/>
    <lineage>
        <taxon>Bacteria</taxon>
        <taxon>Bacillati</taxon>
        <taxon>Bacillota</taxon>
        <taxon>Bacilli</taxon>
        <taxon>Bacillales</taxon>
        <taxon>Paenibacillaceae</taxon>
        <taxon>Paenibacillus</taxon>
    </lineage>
</organism>
<dbReference type="InterPro" id="IPR010064">
    <property type="entry name" value="HK97-gp10_tail"/>
</dbReference>
<sequence>MGASNRITVNIDGRRNIVQRVLGAFFRRWDQRLDDALDEGAVVAAHDVMDEWKRKAVDVAPLDKGHLRRSIKVDTAKDGDNVTGTISASVIETHGARKRDYAAYLHDEYPIKHGDRFRNPTTPGTIPRFISEPLEREGANWAAQMEDDIKAELRRRGFRIGRR</sequence>
<protein>
    <recommendedName>
        <fullName evidence="2">HK97 gp10 family phage protein</fullName>
    </recommendedName>
</protein>
<accession>A0A1B2DJ36</accession>
<dbReference type="EMBL" id="CP016808">
    <property type="protein sequence ID" value="ANY67734.1"/>
    <property type="molecule type" value="Genomic_DNA"/>
</dbReference>
<evidence type="ECO:0008006" key="2">
    <source>
        <dbReference type="Google" id="ProtNLM"/>
    </source>
</evidence>
<proteinExistence type="predicted"/>
<dbReference type="AlphaFoldDB" id="A0A1B2DJ36"/>
<gene>
    <name evidence="1" type="ORF">BBD42_15615</name>
</gene>
<dbReference type="RefSeq" id="WP_099518915.1">
    <property type="nucleotide sequence ID" value="NZ_CP016808.1"/>
</dbReference>
<evidence type="ECO:0000313" key="1">
    <source>
        <dbReference type="EMBL" id="ANY67734.1"/>
    </source>
</evidence>
<dbReference type="Pfam" id="PF04883">
    <property type="entry name" value="HK97-gp10_like"/>
    <property type="match status" value="1"/>
</dbReference>
<reference evidence="1" key="1">
    <citation type="submission" date="2016-08" db="EMBL/GenBank/DDBJ databases">
        <title>Complete Genome Seqeunce of Paenibacillus sp. BIHB 4019 from tea rhizoplane.</title>
        <authorList>
            <person name="Thakur R."/>
            <person name="Swarnkar M.K."/>
            <person name="Gulati A."/>
        </authorList>
    </citation>
    <scope>NUCLEOTIDE SEQUENCE [LARGE SCALE GENOMIC DNA]</scope>
    <source>
        <strain evidence="1">BIHB4019</strain>
    </source>
</reference>
<name>A0A1B2DJ36_9BACL</name>